<dbReference type="EMBL" id="JAHRIO010090427">
    <property type="protein sequence ID" value="MEQ2187833.1"/>
    <property type="molecule type" value="Genomic_DNA"/>
</dbReference>
<sequence>MSGLCDVLQAQQQGPAFMTTGQFAPQALGRRDRPEPVQNARYQACDMRMQSAEQHNKVPFSYLPESGGHMTSSSRVGVCTALCCPSPPSASSVSLLKVTTVTMDLKSLDLISGLETPWSAGPPDEEKQLADGGVTRLQVLEIS</sequence>
<protein>
    <submittedName>
        <fullName evidence="1">Uncharacterized protein</fullName>
    </submittedName>
</protein>
<dbReference type="Proteomes" id="UP001476798">
    <property type="component" value="Unassembled WGS sequence"/>
</dbReference>
<feature type="non-terminal residue" evidence="1">
    <location>
        <position position="143"/>
    </location>
</feature>
<gene>
    <name evidence="1" type="ORF">GOODEAATRI_008664</name>
</gene>
<evidence type="ECO:0000313" key="1">
    <source>
        <dbReference type="EMBL" id="MEQ2187833.1"/>
    </source>
</evidence>
<name>A0ABV0PWE8_9TELE</name>
<comment type="caution">
    <text evidence="1">The sequence shown here is derived from an EMBL/GenBank/DDBJ whole genome shotgun (WGS) entry which is preliminary data.</text>
</comment>
<accession>A0ABV0PWE8</accession>
<keyword evidence="2" id="KW-1185">Reference proteome</keyword>
<reference evidence="1 2" key="1">
    <citation type="submission" date="2021-06" db="EMBL/GenBank/DDBJ databases">
        <authorList>
            <person name="Palmer J.M."/>
        </authorList>
    </citation>
    <scope>NUCLEOTIDE SEQUENCE [LARGE SCALE GENOMIC DNA]</scope>
    <source>
        <strain evidence="1 2">GA_2019</strain>
        <tissue evidence="1">Muscle</tissue>
    </source>
</reference>
<proteinExistence type="predicted"/>
<evidence type="ECO:0000313" key="2">
    <source>
        <dbReference type="Proteomes" id="UP001476798"/>
    </source>
</evidence>
<organism evidence="1 2">
    <name type="scientific">Goodea atripinnis</name>
    <dbReference type="NCBI Taxonomy" id="208336"/>
    <lineage>
        <taxon>Eukaryota</taxon>
        <taxon>Metazoa</taxon>
        <taxon>Chordata</taxon>
        <taxon>Craniata</taxon>
        <taxon>Vertebrata</taxon>
        <taxon>Euteleostomi</taxon>
        <taxon>Actinopterygii</taxon>
        <taxon>Neopterygii</taxon>
        <taxon>Teleostei</taxon>
        <taxon>Neoteleostei</taxon>
        <taxon>Acanthomorphata</taxon>
        <taxon>Ovalentaria</taxon>
        <taxon>Atherinomorphae</taxon>
        <taxon>Cyprinodontiformes</taxon>
        <taxon>Goodeidae</taxon>
        <taxon>Goodea</taxon>
    </lineage>
</organism>